<accession>A0AAP0NUR7</accession>
<dbReference type="Gene3D" id="2.60.120.260">
    <property type="entry name" value="Galactose-binding domain-like"/>
    <property type="match status" value="1"/>
</dbReference>
<keyword evidence="2" id="KW-0132">Cell division</keyword>
<evidence type="ECO:0000259" key="6">
    <source>
        <dbReference type="SMART" id="SM01337"/>
    </source>
</evidence>
<dbReference type="EMBL" id="JBBNAF010000008">
    <property type="protein sequence ID" value="KAK9120547.1"/>
    <property type="molecule type" value="Genomic_DNA"/>
</dbReference>
<protein>
    <recommendedName>
        <fullName evidence="6">DOC domain-containing protein</fullName>
    </recommendedName>
</protein>
<proteinExistence type="inferred from homology"/>
<keyword evidence="8" id="KW-1185">Reference proteome</keyword>
<dbReference type="InterPro" id="IPR004939">
    <property type="entry name" value="APC_su10/DOC_dom"/>
</dbReference>
<dbReference type="SMART" id="SM01337">
    <property type="entry name" value="APC10"/>
    <property type="match status" value="1"/>
</dbReference>
<dbReference type="PANTHER" id="PTHR12936">
    <property type="entry name" value="ANAPHASE-PROMOTING COMPLEX 10"/>
    <property type="match status" value="1"/>
</dbReference>
<feature type="domain" description="DOC" evidence="6">
    <location>
        <begin position="171"/>
        <end position="264"/>
    </location>
</feature>
<comment type="caution">
    <text evidence="7">The sequence shown here is derived from an EMBL/GenBank/DDBJ whole genome shotgun (WGS) entry which is preliminary data.</text>
</comment>
<organism evidence="7 8">
    <name type="scientific">Stephania yunnanensis</name>
    <dbReference type="NCBI Taxonomy" id="152371"/>
    <lineage>
        <taxon>Eukaryota</taxon>
        <taxon>Viridiplantae</taxon>
        <taxon>Streptophyta</taxon>
        <taxon>Embryophyta</taxon>
        <taxon>Tracheophyta</taxon>
        <taxon>Spermatophyta</taxon>
        <taxon>Magnoliopsida</taxon>
        <taxon>Ranunculales</taxon>
        <taxon>Menispermaceae</taxon>
        <taxon>Menispermoideae</taxon>
        <taxon>Cissampelideae</taxon>
        <taxon>Stephania</taxon>
    </lineage>
</organism>
<dbReference type="Pfam" id="PF03256">
    <property type="entry name" value="ANAPC10"/>
    <property type="match status" value="1"/>
</dbReference>
<evidence type="ECO:0000313" key="7">
    <source>
        <dbReference type="EMBL" id="KAK9120547.1"/>
    </source>
</evidence>
<dbReference type="GO" id="GO:0031145">
    <property type="term" value="P:anaphase-promoting complex-dependent catabolic process"/>
    <property type="evidence" value="ECO:0007669"/>
    <property type="project" value="InterPro"/>
</dbReference>
<evidence type="ECO:0000256" key="1">
    <source>
        <dbReference type="ARBA" id="ARBA00006762"/>
    </source>
</evidence>
<evidence type="ECO:0000256" key="4">
    <source>
        <dbReference type="ARBA" id="ARBA00022786"/>
    </source>
</evidence>
<dbReference type="GO" id="GO:0070979">
    <property type="term" value="P:protein K11-linked ubiquitination"/>
    <property type="evidence" value="ECO:0007669"/>
    <property type="project" value="TreeGrafter"/>
</dbReference>
<dbReference type="InterPro" id="IPR008979">
    <property type="entry name" value="Galactose-bd-like_sf"/>
</dbReference>
<dbReference type="PANTHER" id="PTHR12936:SF0">
    <property type="entry name" value="ANAPHASE-PROMOTING COMPLEX SUBUNIT 10"/>
    <property type="match status" value="1"/>
</dbReference>
<evidence type="ECO:0000256" key="5">
    <source>
        <dbReference type="ARBA" id="ARBA00023306"/>
    </source>
</evidence>
<dbReference type="GO" id="GO:0051301">
    <property type="term" value="P:cell division"/>
    <property type="evidence" value="ECO:0007669"/>
    <property type="project" value="UniProtKB-KW"/>
</dbReference>
<keyword evidence="3" id="KW-0498">Mitosis</keyword>
<comment type="similarity">
    <text evidence="1">Belongs to the APC10 family.</text>
</comment>
<keyword evidence="4" id="KW-0833">Ubl conjugation pathway</keyword>
<gene>
    <name evidence="7" type="ORF">Syun_018164</name>
</gene>
<keyword evidence="5" id="KW-0131">Cell cycle</keyword>
<dbReference type="SUPFAM" id="SSF49785">
    <property type="entry name" value="Galactose-binding domain-like"/>
    <property type="match status" value="1"/>
</dbReference>
<evidence type="ECO:0000256" key="2">
    <source>
        <dbReference type="ARBA" id="ARBA00022618"/>
    </source>
</evidence>
<reference evidence="7 8" key="1">
    <citation type="submission" date="2024-01" db="EMBL/GenBank/DDBJ databases">
        <title>Genome assemblies of Stephania.</title>
        <authorList>
            <person name="Yang L."/>
        </authorList>
    </citation>
    <scope>NUCLEOTIDE SEQUENCE [LARGE SCALE GENOMIC DNA]</scope>
    <source>
        <strain evidence="7">YNDBR</strain>
        <tissue evidence="7">Leaf</tissue>
    </source>
</reference>
<dbReference type="AlphaFoldDB" id="A0AAP0NUR7"/>
<dbReference type="Proteomes" id="UP001420932">
    <property type="component" value="Unassembled WGS sequence"/>
</dbReference>
<evidence type="ECO:0000313" key="8">
    <source>
        <dbReference type="Proteomes" id="UP001420932"/>
    </source>
</evidence>
<dbReference type="InterPro" id="IPR016901">
    <property type="entry name" value="APC10/Doc1"/>
</dbReference>
<sequence>MSAPCQRQGVQQTQVVTLGHDFLLVTNFNLPISSLFSSPLPHQDLLFFAHLCLTEIVPASTVPVSTVPVSTVPASTVAASTVPRPSLPPPTLPSPSPCLHRRCLVSTVVPASTVAASTVPRRALKGHTPSPLLSARWSLGGPSPVLDCLLSAHLPGRPPRDGQEGRLERQLLQVRNGVQFLATTTSKPTRDGFCVIDRSDGARPHLVNIRFFSDAQLVVLYVDFKLDESYTPSKISIRAGDGFHNLKGVSLLEPQQKSAEFLNVNA</sequence>
<dbReference type="GO" id="GO:0005680">
    <property type="term" value="C:anaphase-promoting complex"/>
    <property type="evidence" value="ECO:0007669"/>
    <property type="project" value="InterPro"/>
</dbReference>
<evidence type="ECO:0000256" key="3">
    <source>
        <dbReference type="ARBA" id="ARBA00022776"/>
    </source>
</evidence>
<name>A0AAP0NUR7_9MAGN</name>